<dbReference type="Gene3D" id="1.10.260.40">
    <property type="entry name" value="lambda repressor-like DNA-binding domains"/>
    <property type="match status" value="1"/>
</dbReference>
<dbReference type="AlphaFoldDB" id="W0LKZ0"/>
<dbReference type="InterPro" id="IPR036286">
    <property type="entry name" value="LexA/Signal_pep-like_sf"/>
</dbReference>
<dbReference type="Pfam" id="PF00717">
    <property type="entry name" value="Peptidase_S24"/>
    <property type="match status" value="1"/>
</dbReference>
<reference evidence="2 3" key="2">
    <citation type="submission" date="2015-03" db="EMBL/GenBank/DDBJ databases">
        <authorList>
            <person name="Chan K.-G."/>
        </authorList>
    </citation>
    <scope>NUCLEOTIDE SEQUENCE [LARGE SCALE GENOMIC DNA]</scope>
    <source>
        <strain evidence="2 3">RB-25</strain>
    </source>
</reference>
<dbReference type="PROSITE" id="PS50943">
    <property type="entry name" value="HTH_CROC1"/>
    <property type="match status" value="1"/>
</dbReference>
<accession>W0LKZ0</accession>
<dbReference type="InterPro" id="IPR001387">
    <property type="entry name" value="Cro/C1-type_HTH"/>
</dbReference>
<dbReference type="KEGG" id="sfo:Z042_23050"/>
<dbReference type="InterPro" id="IPR010982">
    <property type="entry name" value="Lambda_DNA-bd_dom_sf"/>
</dbReference>
<dbReference type="SUPFAM" id="SSF51306">
    <property type="entry name" value="LexA/Signal peptidase"/>
    <property type="match status" value="1"/>
</dbReference>
<dbReference type="InterPro" id="IPR015927">
    <property type="entry name" value="Peptidase_S24_S26A/B/C"/>
</dbReference>
<dbReference type="OrthoDB" id="9791537at2"/>
<feature type="domain" description="HTH cro/C1-type" evidence="1">
    <location>
        <begin position="12"/>
        <end position="71"/>
    </location>
</feature>
<reference evidence="2 3" key="1">
    <citation type="submission" date="2014-01" db="EMBL/GenBank/DDBJ databases">
        <title>Isolation of Serratia multitudinisentens RB-25 from Ex-Landfill site.</title>
        <authorList>
            <person name="Robson E.H.J."/>
        </authorList>
    </citation>
    <scope>NUCLEOTIDE SEQUENCE [LARGE SCALE GENOMIC DNA]</scope>
    <source>
        <strain evidence="2 3">RB-25</strain>
    </source>
</reference>
<dbReference type="eggNOG" id="COG1974">
    <property type="taxonomic scope" value="Bacteria"/>
</dbReference>
<dbReference type="EMBL" id="CP007044">
    <property type="protein sequence ID" value="AHG22992.1"/>
    <property type="molecule type" value="Genomic_DNA"/>
</dbReference>
<dbReference type="GO" id="GO:0003677">
    <property type="term" value="F:DNA binding"/>
    <property type="evidence" value="ECO:0007669"/>
    <property type="project" value="InterPro"/>
</dbReference>
<protein>
    <recommendedName>
        <fullName evidence="1">HTH cro/C1-type domain-containing protein</fullName>
    </recommendedName>
</protein>
<evidence type="ECO:0000313" key="3">
    <source>
        <dbReference type="Proteomes" id="UP000019030"/>
    </source>
</evidence>
<dbReference type="RefSeq" id="WP_024910275.1">
    <property type="nucleotide sequence ID" value="NZ_CP007044.2"/>
</dbReference>
<organism evidence="2 3">
    <name type="scientific">Chania multitudinisentens RB-25</name>
    <dbReference type="NCBI Taxonomy" id="1441930"/>
    <lineage>
        <taxon>Bacteria</taxon>
        <taxon>Pseudomonadati</taxon>
        <taxon>Pseudomonadota</taxon>
        <taxon>Gammaproteobacteria</taxon>
        <taxon>Enterobacterales</taxon>
        <taxon>Yersiniaceae</taxon>
        <taxon>Chania</taxon>
    </lineage>
</organism>
<dbReference type="Gene3D" id="2.10.109.10">
    <property type="entry name" value="Umud Fragment, subunit A"/>
    <property type="match status" value="1"/>
</dbReference>
<dbReference type="Pfam" id="PF13560">
    <property type="entry name" value="HTH_31"/>
    <property type="match status" value="1"/>
</dbReference>
<dbReference type="SUPFAM" id="SSF47413">
    <property type="entry name" value="lambda repressor-like DNA-binding domains"/>
    <property type="match status" value="1"/>
</dbReference>
<dbReference type="STRING" id="1441930.Z042_23050"/>
<gene>
    <name evidence="2" type="ORF">Z042_23050</name>
</gene>
<dbReference type="Proteomes" id="UP000019030">
    <property type="component" value="Chromosome"/>
</dbReference>
<dbReference type="CDD" id="cd06529">
    <property type="entry name" value="S24_LexA-like"/>
    <property type="match status" value="1"/>
</dbReference>
<name>W0LKZ0_9GAMM</name>
<dbReference type="PATRIC" id="fig|1441930.4.peg.4559"/>
<keyword evidence="3" id="KW-1185">Reference proteome</keyword>
<evidence type="ECO:0000259" key="1">
    <source>
        <dbReference type="PROSITE" id="PS50943"/>
    </source>
</evidence>
<evidence type="ECO:0000313" key="2">
    <source>
        <dbReference type="EMBL" id="AHG22992.1"/>
    </source>
</evidence>
<dbReference type="CDD" id="cd00093">
    <property type="entry name" value="HTH_XRE"/>
    <property type="match status" value="1"/>
</dbReference>
<dbReference type="HOGENOM" id="CLU_066192_1_3_6"/>
<sequence length="226" mass="25342">MKTLGERFRWRREQLGLTQEDAVKEINRLLQGERKLTRVTISNIENGSQESMKDKVLLAVIQVLKCSPEWLINNRGPVEPSAQAALHSASVKEVRMVPLINWDDAVNAPNIPAASLVGKEMLACPIKCDPLTFALKITGETMLPKFEPGDIIFVNFNFDASDISNGLFVIALSPTKDEASLKQYQLIDNKEFLKSINPDHPSDMRFLKMGDGYKILGVVFYQIKPV</sequence>
<dbReference type="SMART" id="SM00530">
    <property type="entry name" value="HTH_XRE"/>
    <property type="match status" value="1"/>
</dbReference>
<proteinExistence type="predicted"/>
<dbReference type="InterPro" id="IPR039418">
    <property type="entry name" value="LexA-like"/>
</dbReference>